<proteinExistence type="predicted"/>
<sequence>MLTSYLNFRFDVHGKPINGFCMRIQDDFHETYAVIVDGYRSFCVWLDATSTWRFSKHTSLEPSALEQIISRITSTELPKK</sequence>
<protein>
    <submittedName>
        <fullName evidence="1">Uncharacterized protein</fullName>
    </submittedName>
</protein>
<dbReference type="KEGG" id="pgs:CPT03_04915"/>
<dbReference type="RefSeq" id="WP_099437794.1">
    <property type="nucleotide sequence ID" value="NZ_CP024091.1"/>
</dbReference>
<evidence type="ECO:0000313" key="1">
    <source>
        <dbReference type="EMBL" id="ATP55849.1"/>
    </source>
</evidence>
<name>A0A2D1U2M5_9SPHI</name>
<reference evidence="1 2" key="1">
    <citation type="submission" date="2017-10" db="EMBL/GenBank/DDBJ databases">
        <title>Whole genome of Pedobacter ginsengisoli T01R-27 isolated from tomato rhizosphere.</title>
        <authorList>
            <person name="Weon H.-Y."/>
            <person name="Lee S.A."/>
            <person name="Sang M.K."/>
            <person name="Song J."/>
        </authorList>
    </citation>
    <scope>NUCLEOTIDE SEQUENCE [LARGE SCALE GENOMIC DNA]</scope>
    <source>
        <strain evidence="1 2">T01R-27</strain>
    </source>
</reference>
<evidence type="ECO:0000313" key="2">
    <source>
        <dbReference type="Proteomes" id="UP000223749"/>
    </source>
</evidence>
<dbReference type="Proteomes" id="UP000223749">
    <property type="component" value="Chromosome"/>
</dbReference>
<dbReference type="OrthoDB" id="770876at2"/>
<keyword evidence="2" id="KW-1185">Reference proteome</keyword>
<dbReference type="AlphaFoldDB" id="A0A2D1U2M5"/>
<dbReference type="EMBL" id="CP024091">
    <property type="protein sequence ID" value="ATP55849.1"/>
    <property type="molecule type" value="Genomic_DNA"/>
</dbReference>
<organism evidence="1 2">
    <name type="scientific">Pedobacter ginsengisoli</name>
    <dbReference type="NCBI Taxonomy" id="363852"/>
    <lineage>
        <taxon>Bacteria</taxon>
        <taxon>Pseudomonadati</taxon>
        <taxon>Bacteroidota</taxon>
        <taxon>Sphingobacteriia</taxon>
        <taxon>Sphingobacteriales</taxon>
        <taxon>Sphingobacteriaceae</taxon>
        <taxon>Pedobacter</taxon>
    </lineage>
</organism>
<gene>
    <name evidence="1" type="ORF">CPT03_04915</name>
</gene>
<accession>A0A2D1U2M5</accession>